<dbReference type="GO" id="GO:0031956">
    <property type="term" value="F:medium-chain fatty acid-CoA ligase activity"/>
    <property type="evidence" value="ECO:0007669"/>
    <property type="project" value="TreeGrafter"/>
</dbReference>
<name>A0A1H3FRP4_9EURY</name>
<feature type="domain" description="AMP-binding enzyme C-terminal" evidence="5">
    <location>
        <begin position="425"/>
        <end position="498"/>
    </location>
</feature>
<dbReference type="PROSITE" id="PS00455">
    <property type="entry name" value="AMP_BINDING"/>
    <property type="match status" value="1"/>
</dbReference>
<evidence type="ECO:0000259" key="4">
    <source>
        <dbReference type="Pfam" id="PF00501"/>
    </source>
</evidence>
<dbReference type="Pfam" id="PF13193">
    <property type="entry name" value="AMP-binding_C"/>
    <property type="match status" value="1"/>
</dbReference>
<dbReference type="SUPFAM" id="SSF56801">
    <property type="entry name" value="Acetyl-CoA synthetase-like"/>
    <property type="match status" value="1"/>
</dbReference>
<dbReference type="OrthoDB" id="193284at2157"/>
<dbReference type="PANTHER" id="PTHR43201:SF5">
    <property type="entry name" value="MEDIUM-CHAIN ACYL-COA LIGASE ACSF2, MITOCHONDRIAL"/>
    <property type="match status" value="1"/>
</dbReference>
<evidence type="ECO:0000313" key="7">
    <source>
        <dbReference type="Proteomes" id="UP000199170"/>
    </source>
</evidence>
<organism evidence="6 7">
    <name type="scientific">Halobellus clavatus</name>
    <dbReference type="NCBI Taxonomy" id="660517"/>
    <lineage>
        <taxon>Archaea</taxon>
        <taxon>Methanobacteriati</taxon>
        <taxon>Methanobacteriota</taxon>
        <taxon>Stenosarchaea group</taxon>
        <taxon>Halobacteria</taxon>
        <taxon>Halobacteriales</taxon>
        <taxon>Haloferacaceae</taxon>
        <taxon>Halobellus</taxon>
    </lineage>
</organism>
<dbReference type="InterPro" id="IPR025110">
    <property type="entry name" value="AMP-bd_C"/>
</dbReference>
<dbReference type="RefSeq" id="WP_089766716.1">
    <property type="nucleotide sequence ID" value="NZ_FNPB01000004.1"/>
</dbReference>
<dbReference type="InterPro" id="IPR000873">
    <property type="entry name" value="AMP-dep_synth/lig_dom"/>
</dbReference>
<dbReference type="Proteomes" id="UP000199170">
    <property type="component" value="Unassembled WGS sequence"/>
</dbReference>
<dbReference type="EMBL" id="FNPB01000004">
    <property type="protein sequence ID" value="SDX93752.1"/>
    <property type="molecule type" value="Genomic_DNA"/>
</dbReference>
<dbReference type="Pfam" id="PF00501">
    <property type="entry name" value="AMP-binding"/>
    <property type="match status" value="1"/>
</dbReference>
<evidence type="ECO:0000256" key="1">
    <source>
        <dbReference type="ARBA" id="ARBA00006432"/>
    </source>
</evidence>
<feature type="domain" description="AMP-dependent synthetase/ligase" evidence="4">
    <location>
        <begin position="7"/>
        <end position="374"/>
    </location>
</feature>
<dbReference type="AlphaFoldDB" id="A0A1H3FRP4"/>
<keyword evidence="7" id="KW-1185">Reference proteome</keyword>
<sequence>MRDLRAFRRTVDRYSERTALVTAHGAETTYGELGRRTDALANALDTRVGDARTASLLRNSPAAIEMMVAAQKRGRANAQLSFRGAAGELRRMVETAEAEMLVYDAANAEMAEAVLEEVTFDVALYVGDDVPDRPDVEPYERAIDSGGTGYDAVEDGDAETGVLYTSGSTSEPKAILEDQRRVWMGSTQAVMEMSLDPSDVALVTTPWYHDVTTVAWIYPHLQVGATLVLQPEFVPPKSLALMDEHDVTGLLAVPAQLEALLDVYEEGSHDLSALSYVRTGGAVVPPSLVERVRERMTEGVHNTYGLTEGITNLTHAYPDEQLESPGTVGNATFTWDLRVVEAARPDEDPDPTAIVDRGETGELIGRGPAASGYLDSPEAEARLFVDGEWLRTLDVAYVDDHGRLHIVDRVDNMLVSGGENIYPQEVELALEDHPSVREAAVVGVPDDEWGERVAAVVSGDVSPDLLDEHCRDHDELADFKRPRSYVVIDESLPRSDTGTLLRADIREEHFEYQESE</sequence>
<accession>A0A1H3FRP4</accession>
<proteinExistence type="inferred from homology"/>
<protein>
    <submittedName>
        <fullName evidence="6">Acyl-CoA synthetase (AMP-forming)/AMP-acid ligase II</fullName>
    </submittedName>
</protein>
<reference evidence="7" key="1">
    <citation type="submission" date="2016-10" db="EMBL/GenBank/DDBJ databases">
        <authorList>
            <person name="Varghese N."/>
            <person name="Submissions S."/>
        </authorList>
    </citation>
    <scope>NUCLEOTIDE SEQUENCE [LARGE SCALE GENOMIC DNA]</scope>
    <source>
        <strain evidence="7">CGMCC 1.10118</strain>
    </source>
</reference>
<keyword evidence="2 6" id="KW-0436">Ligase</keyword>
<feature type="region of interest" description="Disordered" evidence="3">
    <location>
        <begin position="345"/>
        <end position="372"/>
    </location>
</feature>
<evidence type="ECO:0000259" key="5">
    <source>
        <dbReference type="Pfam" id="PF13193"/>
    </source>
</evidence>
<dbReference type="InterPro" id="IPR020845">
    <property type="entry name" value="AMP-binding_CS"/>
</dbReference>
<dbReference type="Gene3D" id="3.30.300.30">
    <property type="match status" value="1"/>
</dbReference>
<dbReference type="InterPro" id="IPR045851">
    <property type="entry name" value="AMP-bd_C_sf"/>
</dbReference>
<dbReference type="GO" id="GO:0006631">
    <property type="term" value="P:fatty acid metabolic process"/>
    <property type="evidence" value="ECO:0007669"/>
    <property type="project" value="TreeGrafter"/>
</dbReference>
<evidence type="ECO:0000256" key="2">
    <source>
        <dbReference type="ARBA" id="ARBA00022598"/>
    </source>
</evidence>
<gene>
    <name evidence="6" type="ORF">SAMN04487946_104143</name>
</gene>
<dbReference type="Gene3D" id="3.40.50.12780">
    <property type="entry name" value="N-terminal domain of ligase-like"/>
    <property type="match status" value="1"/>
</dbReference>
<dbReference type="STRING" id="660517.SAMN04487946_104143"/>
<evidence type="ECO:0000313" key="6">
    <source>
        <dbReference type="EMBL" id="SDX93752.1"/>
    </source>
</evidence>
<comment type="similarity">
    <text evidence="1">Belongs to the ATP-dependent AMP-binding enzyme family.</text>
</comment>
<evidence type="ECO:0000256" key="3">
    <source>
        <dbReference type="SAM" id="MobiDB-lite"/>
    </source>
</evidence>
<dbReference type="InterPro" id="IPR042099">
    <property type="entry name" value="ANL_N_sf"/>
</dbReference>
<dbReference type="PANTHER" id="PTHR43201">
    <property type="entry name" value="ACYL-COA SYNTHETASE"/>
    <property type="match status" value="1"/>
</dbReference>